<evidence type="ECO:0000256" key="1">
    <source>
        <dbReference type="ARBA" id="ARBA00004383"/>
    </source>
</evidence>
<dbReference type="InterPro" id="IPR037682">
    <property type="entry name" value="TonB_C"/>
</dbReference>
<dbReference type="GO" id="GO:0055085">
    <property type="term" value="P:transmembrane transport"/>
    <property type="evidence" value="ECO:0007669"/>
    <property type="project" value="InterPro"/>
</dbReference>
<dbReference type="InterPro" id="IPR006260">
    <property type="entry name" value="TonB/TolA_C"/>
</dbReference>
<dbReference type="NCBIfam" id="TIGR01352">
    <property type="entry name" value="tonB_Cterm"/>
    <property type="match status" value="1"/>
</dbReference>
<evidence type="ECO:0000256" key="4">
    <source>
        <dbReference type="ARBA" id="ARBA00022475"/>
    </source>
</evidence>
<proteinExistence type="inferred from homology"/>
<organism evidence="13 14">
    <name type="scientific">Parahaliea aestuarii</name>
    <dbReference type="NCBI Taxonomy" id="1852021"/>
    <lineage>
        <taxon>Bacteria</taxon>
        <taxon>Pseudomonadati</taxon>
        <taxon>Pseudomonadota</taxon>
        <taxon>Gammaproteobacteria</taxon>
        <taxon>Cellvibrionales</taxon>
        <taxon>Halieaceae</taxon>
        <taxon>Parahaliea</taxon>
    </lineage>
</organism>
<dbReference type="PRINTS" id="PR01217">
    <property type="entry name" value="PRICHEXTENSN"/>
</dbReference>
<evidence type="ECO:0000256" key="9">
    <source>
        <dbReference type="ARBA" id="ARBA00023136"/>
    </source>
</evidence>
<keyword evidence="6 11" id="KW-0812">Transmembrane</keyword>
<evidence type="ECO:0000256" key="11">
    <source>
        <dbReference type="SAM" id="Phobius"/>
    </source>
</evidence>
<comment type="caution">
    <text evidence="13">The sequence shown here is derived from an EMBL/GenBank/DDBJ whole genome shotgun (WGS) entry which is preliminary data.</text>
</comment>
<feature type="compositionally biased region" description="Basic and acidic residues" evidence="10">
    <location>
        <begin position="80"/>
        <end position="92"/>
    </location>
</feature>
<evidence type="ECO:0000256" key="7">
    <source>
        <dbReference type="ARBA" id="ARBA00022927"/>
    </source>
</evidence>
<dbReference type="PROSITE" id="PS52015">
    <property type="entry name" value="TONB_CTD"/>
    <property type="match status" value="1"/>
</dbReference>
<keyword evidence="8 11" id="KW-1133">Transmembrane helix</keyword>
<keyword evidence="14" id="KW-1185">Reference proteome</keyword>
<dbReference type="RefSeq" id="WP_148062501.1">
    <property type="nucleotide sequence ID" value="NZ_VRYZ01000001.1"/>
</dbReference>
<dbReference type="Gene3D" id="3.30.1150.10">
    <property type="match status" value="1"/>
</dbReference>
<dbReference type="InterPro" id="IPR051045">
    <property type="entry name" value="TonB-dependent_transducer"/>
</dbReference>
<dbReference type="GO" id="GO:0098797">
    <property type="term" value="C:plasma membrane protein complex"/>
    <property type="evidence" value="ECO:0007669"/>
    <property type="project" value="TreeGrafter"/>
</dbReference>
<dbReference type="OrthoDB" id="9779830at2"/>
<comment type="subcellular location">
    <subcellularLocation>
        <location evidence="1">Cell inner membrane</location>
        <topology evidence="1">Single-pass membrane protein</topology>
        <orientation evidence="1">Periplasmic side</orientation>
    </subcellularLocation>
</comment>
<dbReference type="GO" id="GO:0031992">
    <property type="term" value="F:energy transducer activity"/>
    <property type="evidence" value="ECO:0007669"/>
    <property type="project" value="TreeGrafter"/>
</dbReference>
<keyword evidence="9 11" id="KW-0472">Membrane</keyword>
<gene>
    <name evidence="13" type="ORF">FVW59_01735</name>
</gene>
<reference evidence="13 14" key="1">
    <citation type="submission" date="2019-08" db="EMBL/GenBank/DDBJ databases">
        <title>Parahaliea maris sp. nov., isolated from the surface seawater.</title>
        <authorList>
            <person name="Liu Y."/>
        </authorList>
    </citation>
    <scope>NUCLEOTIDE SEQUENCE [LARGE SCALE GENOMIC DNA]</scope>
    <source>
        <strain evidence="13 14">S2-26</strain>
    </source>
</reference>
<evidence type="ECO:0000256" key="10">
    <source>
        <dbReference type="SAM" id="MobiDB-lite"/>
    </source>
</evidence>
<keyword evidence="5" id="KW-0997">Cell inner membrane</keyword>
<feature type="region of interest" description="Disordered" evidence="10">
    <location>
        <begin position="65"/>
        <end position="132"/>
    </location>
</feature>
<comment type="similarity">
    <text evidence="2">Belongs to the TonB family.</text>
</comment>
<dbReference type="AlphaFoldDB" id="A0A5C9A3M4"/>
<evidence type="ECO:0000256" key="5">
    <source>
        <dbReference type="ARBA" id="ARBA00022519"/>
    </source>
</evidence>
<dbReference type="PANTHER" id="PTHR33446:SF2">
    <property type="entry name" value="PROTEIN TONB"/>
    <property type="match status" value="1"/>
</dbReference>
<keyword evidence="7" id="KW-0653">Protein transport</keyword>
<evidence type="ECO:0000256" key="2">
    <source>
        <dbReference type="ARBA" id="ARBA00006555"/>
    </source>
</evidence>
<dbReference type="EMBL" id="VRYZ01000001">
    <property type="protein sequence ID" value="TXS94659.1"/>
    <property type="molecule type" value="Genomic_DNA"/>
</dbReference>
<dbReference type="Proteomes" id="UP000321933">
    <property type="component" value="Unassembled WGS sequence"/>
</dbReference>
<feature type="compositionally biased region" description="Basic and acidic residues" evidence="10">
    <location>
        <begin position="99"/>
        <end position="132"/>
    </location>
</feature>
<evidence type="ECO:0000313" key="14">
    <source>
        <dbReference type="Proteomes" id="UP000321933"/>
    </source>
</evidence>
<sequence>MSASVYARPVQPRIVLRPTLATIALHGLVIYLLTANWHAFEDKTITAKVVPKVIDAKLVELSEVMPKKPEPKPPAPKPAPKPEPKPQPKPEPKPAAPKPEPKPQPKPVEKKPEPKPQPKPEEKKPDPGPSREELLRQQREDMARTMAQEEAARAAATADEMAASFAALIQRTVVGYWSRPPSARNGMEVLLQLQLIPTGEIVSVTVLKSSGDTAFDRSAINAVEKAGRFPELQKLPQRKFEETFRRFRLLFRPEDLRY</sequence>
<dbReference type="SUPFAM" id="SSF74653">
    <property type="entry name" value="TolA/TonB C-terminal domain"/>
    <property type="match status" value="1"/>
</dbReference>
<protein>
    <submittedName>
        <fullName evidence="13">Cell envelope integrity protein TolA</fullName>
    </submittedName>
</protein>
<evidence type="ECO:0000259" key="12">
    <source>
        <dbReference type="PROSITE" id="PS52015"/>
    </source>
</evidence>
<accession>A0A5C9A3M4</accession>
<dbReference type="GO" id="GO:0015031">
    <property type="term" value="P:protein transport"/>
    <property type="evidence" value="ECO:0007669"/>
    <property type="project" value="UniProtKB-KW"/>
</dbReference>
<name>A0A5C9A3M4_9GAMM</name>
<evidence type="ECO:0000256" key="8">
    <source>
        <dbReference type="ARBA" id="ARBA00022989"/>
    </source>
</evidence>
<dbReference type="PANTHER" id="PTHR33446">
    <property type="entry name" value="PROTEIN TONB-RELATED"/>
    <property type="match status" value="1"/>
</dbReference>
<evidence type="ECO:0000256" key="3">
    <source>
        <dbReference type="ARBA" id="ARBA00022448"/>
    </source>
</evidence>
<dbReference type="Pfam" id="PF13103">
    <property type="entry name" value="TonB_2"/>
    <property type="match status" value="1"/>
</dbReference>
<keyword evidence="3" id="KW-0813">Transport</keyword>
<feature type="domain" description="TonB C-terminal" evidence="12">
    <location>
        <begin position="161"/>
        <end position="258"/>
    </location>
</feature>
<keyword evidence="4" id="KW-1003">Cell membrane</keyword>
<evidence type="ECO:0000313" key="13">
    <source>
        <dbReference type="EMBL" id="TXS94659.1"/>
    </source>
</evidence>
<feature type="transmembrane region" description="Helical" evidence="11">
    <location>
        <begin position="20"/>
        <end position="40"/>
    </location>
</feature>
<evidence type="ECO:0000256" key="6">
    <source>
        <dbReference type="ARBA" id="ARBA00022692"/>
    </source>
</evidence>